<name>A0A9X2KPI3_9SPHN</name>
<dbReference type="RefSeq" id="WP_254288746.1">
    <property type="nucleotide sequence ID" value="NZ_JAMLDY010000007.1"/>
</dbReference>
<protein>
    <submittedName>
        <fullName evidence="3">BatA domain-containing protein</fullName>
    </submittedName>
</protein>
<evidence type="ECO:0000256" key="1">
    <source>
        <dbReference type="SAM" id="Phobius"/>
    </source>
</evidence>
<dbReference type="Proteomes" id="UP001139486">
    <property type="component" value="Unassembled WGS sequence"/>
</dbReference>
<dbReference type="Pfam" id="PF07584">
    <property type="entry name" value="BatA"/>
    <property type="match status" value="1"/>
</dbReference>
<dbReference type="EMBL" id="JAMLDY010000007">
    <property type="protein sequence ID" value="MCP3734739.1"/>
    <property type="molecule type" value="Genomic_DNA"/>
</dbReference>
<dbReference type="InterPro" id="IPR024163">
    <property type="entry name" value="Aerotolerance_reg_N"/>
</dbReference>
<evidence type="ECO:0000259" key="2">
    <source>
        <dbReference type="Pfam" id="PF07584"/>
    </source>
</evidence>
<keyword evidence="1" id="KW-0812">Transmembrane</keyword>
<comment type="caution">
    <text evidence="3">The sequence shown here is derived from an EMBL/GenBank/DDBJ whole genome shotgun (WGS) entry which is preliminary data.</text>
</comment>
<keyword evidence="4" id="KW-1185">Reference proteome</keyword>
<feature type="domain" description="Aerotolerance regulator N-terminal" evidence="2">
    <location>
        <begin position="1"/>
        <end position="75"/>
    </location>
</feature>
<gene>
    <name evidence="3" type="ORF">M9979_07640</name>
</gene>
<evidence type="ECO:0000313" key="3">
    <source>
        <dbReference type="EMBL" id="MCP3734739.1"/>
    </source>
</evidence>
<keyword evidence="1" id="KW-1133">Transmembrane helix</keyword>
<evidence type="ECO:0000313" key="4">
    <source>
        <dbReference type="Proteomes" id="UP001139486"/>
    </source>
</evidence>
<dbReference type="AlphaFoldDB" id="A0A9X2KPI3"/>
<organism evidence="3 4">
    <name type="scientific">Sphingomonas liriopis</name>
    <dbReference type="NCBI Taxonomy" id="2949094"/>
    <lineage>
        <taxon>Bacteria</taxon>
        <taxon>Pseudomonadati</taxon>
        <taxon>Pseudomonadota</taxon>
        <taxon>Alphaproteobacteria</taxon>
        <taxon>Sphingomonadales</taxon>
        <taxon>Sphingomonadaceae</taxon>
        <taxon>Sphingomonas</taxon>
    </lineage>
</organism>
<proteinExistence type="predicted"/>
<keyword evidence="1" id="KW-0472">Membrane</keyword>
<feature type="transmembrane region" description="Helical" evidence="1">
    <location>
        <begin position="56"/>
        <end position="77"/>
    </location>
</feature>
<dbReference type="InterPro" id="IPR011933">
    <property type="entry name" value="Double_TM_dom"/>
</dbReference>
<sequence>MNLLFPLGLAALAALALPLLLHLARRTEQRPTDFAALRWLRQKPRPRHRPRFDERLLLAARLALLAVIALVLALPVLTGTDTARAVVAVAPGAAVPPADGARQVWLAPGFPSVTAPRPAGPVPVASLIRQLDAELPPGAALTVVVPRILDGADAERPRVARRIAWRIVGEGLSPPRVPPPALPVLRYDPTVAGARYVGAALRALGQRDIAPRSAPIPRSRPLVWLAPGALPAAAIAQAEAGNIVLVARETTIPASPTVAVWRDADGAALVEAQPLGRGRLLRFTRRLAPAAMPQLLDPDFPHRLAALFAAAEPDPARVLADAYAPQPGAPAPLPPARPLWPMLAVAAALLFLVERWLATRAVRGPAP</sequence>
<reference evidence="3" key="1">
    <citation type="submission" date="2022-05" db="EMBL/GenBank/DDBJ databases">
        <title>Sphingomonas sp. strain RP10 Genome sequencing and assembly.</title>
        <authorList>
            <person name="Kim I."/>
        </authorList>
    </citation>
    <scope>NUCLEOTIDE SEQUENCE</scope>
    <source>
        <strain evidence="3">RP10</strain>
    </source>
</reference>
<accession>A0A9X2KPI3</accession>
<dbReference type="NCBIfam" id="TIGR02226">
    <property type="entry name" value="two_anch"/>
    <property type="match status" value="1"/>
</dbReference>